<protein>
    <submittedName>
        <fullName evidence="1">Uncharacterized protein</fullName>
    </submittedName>
</protein>
<organism evidence="1 2">
    <name type="scientific">Paenibacillus mucilaginosus K02</name>
    <dbReference type="NCBI Taxonomy" id="997761"/>
    <lineage>
        <taxon>Bacteria</taxon>
        <taxon>Bacillati</taxon>
        <taxon>Bacillota</taxon>
        <taxon>Bacilli</taxon>
        <taxon>Bacillales</taxon>
        <taxon>Paenibacillaceae</taxon>
        <taxon>Paenibacillus</taxon>
    </lineage>
</organism>
<dbReference type="KEGG" id="pmw:B2K_39370"/>
<gene>
    <name evidence="1" type="ORF">B2K_39370</name>
</gene>
<accession>R9ULK6</accession>
<evidence type="ECO:0000313" key="1">
    <source>
        <dbReference type="EMBL" id="AGN70686.1"/>
    </source>
</evidence>
<evidence type="ECO:0000313" key="2">
    <source>
        <dbReference type="Proteomes" id="UP000007392"/>
    </source>
</evidence>
<proteinExistence type="predicted"/>
<dbReference type="HOGENOM" id="CLU_3171077_0_0_9"/>
<reference evidence="1 2" key="1">
    <citation type="submission" date="2013-06" db="EMBL/GenBank/DDBJ databases">
        <title>Complete genome sequence of Paenibacillus mucilaginosus K02.</title>
        <authorList>
            <person name="Xiao B."/>
            <person name="Sun L."/>
            <person name="Xiao L."/>
            <person name="Lian B."/>
        </authorList>
    </citation>
    <scope>NUCLEOTIDE SEQUENCE [LARGE SCALE GENOMIC DNA]</scope>
    <source>
        <strain evidence="1 2">K02</strain>
    </source>
</reference>
<dbReference type="Proteomes" id="UP000007392">
    <property type="component" value="Chromosome"/>
</dbReference>
<dbReference type="EMBL" id="CP003422">
    <property type="protein sequence ID" value="AGN70686.1"/>
    <property type="molecule type" value="Genomic_DNA"/>
</dbReference>
<sequence>MVLFHRYFDFFEEMLLFNHHKNFLITTAFTIVGITNEKDEGNRFIVA</sequence>
<name>R9ULK6_9BACL</name>
<dbReference type="AlphaFoldDB" id="R9ULK6"/>